<dbReference type="Proteomes" id="UP001431784">
    <property type="component" value="Unassembled WGS sequence"/>
</dbReference>
<protein>
    <submittedName>
        <fullName evidence="2">Uncharacterized protein</fullName>
    </submittedName>
</protein>
<evidence type="ECO:0000313" key="3">
    <source>
        <dbReference type="Proteomes" id="UP001431784"/>
    </source>
</evidence>
<name>A0ABT5T747_9RHOB</name>
<feature type="region of interest" description="Disordered" evidence="1">
    <location>
        <begin position="1"/>
        <end position="20"/>
    </location>
</feature>
<accession>A0ABT5T747</accession>
<dbReference type="RefSeq" id="WP_274350800.1">
    <property type="nucleotide sequence ID" value="NZ_JAQZSM010000002.1"/>
</dbReference>
<comment type="caution">
    <text evidence="2">The sequence shown here is derived from an EMBL/GenBank/DDBJ whole genome shotgun (WGS) entry which is preliminary data.</text>
</comment>
<keyword evidence="3" id="KW-1185">Reference proteome</keyword>
<gene>
    <name evidence="2" type="ORF">PUT78_03805</name>
</gene>
<sequence length="100" mass="11272">MTDHTPAQGNAPGLPKSKFNKARSEYDDDITFSIEILMDRFRGLAAMIEMLGEHHGDLNTSVKRITDEIYFIADSVRHLADEGDLLARYAYDELKRKAAA</sequence>
<reference evidence="2" key="1">
    <citation type="submission" date="2023-02" db="EMBL/GenBank/DDBJ databases">
        <title>Description of Roseinatronobacter alkalisoli sp. nov., an alkaliphilic bacerium isolated from soda soil.</title>
        <authorList>
            <person name="Wei W."/>
        </authorList>
    </citation>
    <scope>NUCLEOTIDE SEQUENCE</scope>
    <source>
        <strain evidence="2">HJB301</strain>
    </source>
</reference>
<dbReference type="EMBL" id="JAQZSM010000002">
    <property type="protein sequence ID" value="MDD7970216.1"/>
    <property type="molecule type" value="Genomic_DNA"/>
</dbReference>
<proteinExistence type="predicted"/>
<evidence type="ECO:0000256" key="1">
    <source>
        <dbReference type="SAM" id="MobiDB-lite"/>
    </source>
</evidence>
<organism evidence="2 3">
    <name type="scientific">Roseinatronobacter alkalisoli</name>
    <dbReference type="NCBI Taxonomy" id="3028235"/>
    <lineage>
        <taxon>Bacteria</taxon>
        <taxon>Pseudomonadati</taxon>
        <taxon>Pseudomonadota</taxon>
        <taxon>Alphaproteobacteria</taxon>
        <taxon>Rhodobacterales</taxon>
        <taxon>Paracoccaceae</taxon>
        <taxon>Roseinatronobacter</taxon>
    </lineage>
</organism>
<evidence type="ECO:0000313" key="2">
    <source>
        <dbReference type="EMBL" id="MDD7970216.1"/>
    </source>
</evidence>